<evidence type="ECO:0000313" key="10">
    <source>
        <dbReference type="Proteomes" id="UP001642540"/>
    </source>
</evidence>
<evidence type="ECO:0000256" key="1">
    <source>
        <dbReference type="ARBA" id="ARBA00004651"/>
    </source>
</evidence>
<reference evidence="9 10" key="1">
    <citation type="submission" date="2024-08" db="EMBL/GenBank/DDBJ databases">
        <authorList>
            <person name="Cucini C."/>
            <person name="Frati F."/>
        </authorList>
    </citation>
    <scope>NUCLEOTIDE SEQUENCE [LARGE SCALE GENOMIC DNA]</scope>
</reference>
<comment type="subcellular location">
    <subcellularLocation>
        <location evidence="1">Cell membrane</location>
        <topology evidence="1">Multi-pass membrane protein</topology>
    </subcellularLocation>
</comment>
<dbReference type="Proteomes" id="UP001642540">
    <property type="component" value="Unassembled WGS sequence"/>
</dbReference>
<dbReference type="PANTHER" id="PTHR21143:SF121">
    <property type="entry name" value="GUSTATORY AND ODORANT RECEPTOR 21A"/>
    <property type="match status" value="1"/>
</dbReference>
<dbReference type="InterPro" id="IPR013604">
    <property type="entry name" value="7TM_chemorcpt"/>
</dbReference>
<evidence type="ECO:0000256" key="6">
    <source>
        <dbReference type="ARBA" id="ARBA00023170"/>
    </source>
</evidence>
<feature type="transmembrane region" description="Helical" evidence="8">
    <location>
        <begin position="335"/>
        <end position="355"/>
    </location>
</feature>
<name>A0ABP1S6C6_9HEXA</name>
<dbReference type="PANTHER" id="PTHR21143">
    <property type="entry name" value="INVERTEBRATE GUSTATORY RECEPTOR"/>
    <property type="match status" value="1"/>
</dbReference>
<evidence type="ECO:0000256" key="7">
    <source>
        <dbReference type="ARBA" id="ARBA00023224"/>
    </source>
</evidence>
<protein>
    <submittedName>
        <fullName evidence="9">Uncharacterized protein</fullName>
    </submittedName>
</protein>
<evidence type="ECO:0000313" key="9">
    <source>
        <dbReference type="EMBL" id="CAL8144814.1"/>
    </source>
</evidence>
<keyword evidence="6" id="KW-0675">Receptor</keyword>
<evidence type="ECO:0000256" key="4">
    <source>
        <dbReference type="ARBA" id="ARBA00022989"/>
    </source>
</evidence>
<keyword evidence="4 8" id="KW-1133">Transmembrane helix</keyword>
<comment type="caution">
    <text evidence="9">The sequence shown here is derived from an EMBL/GenBank/DDBJ whole genome shotgun (WGS) entry which is preliminary data.</text>
</comment>
<dbReference type="EMBL" id="CAXLJM020000161">
    <property type="protein sequence ID" value="CAL8144814.1"/>
    <property type="molecule type" value="Genomic_DNA"/>
</dbReference>
<feature type="transmembrane region" description="Helical" evidence="8">
    <location>
        <begin position="144"/>
        <end position="167"/>
    </location>
</feature>
<keyword evidence="5 8" id="KW-0472">Membrane</keyword>
<feature type="transmembrane region" description="Helical" evidence="8">
    <location>
        <begin position="497"/>
        <end position="527"/>
    </location>
</feature>
<gene>
    <name evidence="9" type="ORF">ODALV1_LOCUS30306</name>
</gene>
<keyword evidence="3 8" id="KW-0812">Transmembrane</keyword>
<feature type="transmembrane region" description="Helical" evidence="8">
    <location>
        <begin position="458"/>
        <end position="477"/>
    </location>
</feature>
<proteinExistence type="predicted"/>
<keyword evidence="10" id="KW-1185">Reference proteome</keyword>
<evidence type="ECO:0000256" key="5">
    <source>
        <dbReference type="ARBA" id="ARBA00023136"/>
    </source>
</evidence>
<sequence>MSVIIESIRKILGSPCETVTNHGENEAKICICEAISPVLRYCQFFGIFPASLHSPYDDDDDGGGTGEKSDLGAKLFNKGVLANATNVSTASSTLQKSKCYIKARWFSYPSFVNSLLLVSFFVVTTWVLLNIQNVLKVYFLGTDFYTFGTQTICLYSQNIIILGSSFIHRKKFGEIWTLLLKTLRKLGENPVHHNKSFHGGAASGNNYYSVKKLVIETILQNTADQIRHQNISGIAEELDKENEEPVAIEVDIKKGSKIWHRLKLLRIFSIVAISTAFILSLVHTTLVTTLLFNACFDAANETDPTIGNFASGKPPCPFGNFFLFMQKLFYGVIDFVHQGVAVLFGVMCLVVYIFFREIEEQMEATLKSGRGHGHGGDTNMSNTKLNSVGIQSHFTIECLRMCYEDLSQCCRLMSQCFGLGILAVMITSVISITCSLYSYTLYTGAIQNDETVNVAKFYVIWAFHGWFGAFCLAFILLPGQMITSVLSQFQHQSRHPVVLTACDVTNVGLSFIAAAATNVTTYILVILQFRLGVERD</sequence>
<evidence type="ECO:0000256" key="2">
    <source>
        <dbReference type="ARBA" id="ARBA00022475"/>
    </source>
</evidence>
<organism evidence="9 10">
    <name type="scientific">Orchesella dallaii</name>
    <dbReference type="NCBI Taxonomy" id="48710"/>
    <lineage>
        <taxon>Eukaryota</taxon>
        <taxon>Metazoa</taxon>
        <taxon>Ecdysozoa</taxon>
        <taxon>Arthropoda</taxon>
        <taxon>Hexapoda</taxon>
        <taxon>Collembola</taxon>
        <taxon>Entomobryomorpha</taxon>
        <taxon>Entomobryoidea</taxon>
        <taxon>Orchesellidae</taxon>
        <taxon>Orchesellinae</taxon>
        <taxon>Orchesella</taxon>
    </lineage>
</organism>
<feature type="transmembrane region" description="Helical" evidence="8">
    <location>
        <begin position="264"/>
        <end position="282"/>
    </location>
</feature>
<feature type="transmembrane region" description="Helical" evidence="8">
    <location>
        <begin position="416"/>
        <end position="438"/>
    </location>
</feature>
<keyword evidence="2" id="KW-1003">Cell membrane</keyword>
<evidence type="ECO:0000256" key="3">
    <source>
        <dbReference type="ARBA" id="ARBA00022692"/>
    </source>
</evidence>
<keyword evidence="7" id="KW-0807">Transducer</keyword>
<evidence type="ECO:0000256" key="8">
    <source>
        <dbReference type="SAM" id="Phobius"/>
    </source>
</evidence>
<feature type="transmembrane region" description="Helical" evidence="8">
    <location>
        <begin position="105"/>
        <end position="129"/>
    </location>
</feature>
<dbReference type="Pfam" id="PF08395">
    <property type="entry name" value="7tm_7"/>
    <property type="match status" value="1"/>
</dbReference>
<accession>A0ABP1S6C6</accession>